<dbReference type="Pfam" id="PF16875">
    <property type="entry name" value="Glyco_hydro_36N"/>
    <property type="match status" value="1"/>
</dbReference>
<feature type="binding site" evidence="8">
    <location>
        <begin position="475"/>
        <end position="479"/>
    </location>
    <ligand>
        <name>substrate</name>
    </ligand>
</feature>
<dbReference type="PIRSF" id="PIRSF005536">
    <property type="entry name" value="Agal"/>
    <property type="match status" value="1"/>
</dbReference>
<dbReference type="InterPro" id="IPR031705">
    <property type="entry name" value="Glyco_hydro_36_C"/>
</dbReference>
<comment type="caution">
    <text evidence="12">The sequence shown here is derived from an EMBL/GenBank/DDBJ whole genome shotgun (WGS) entry which is preliminary data.</text>
</comment>
<evidence type="ECO:0000256" key="3">
    <source>
        <dbReference type="ARBA" id="ARBA00012755"/>
    </source>
</evidence>
<evidence type="ECO:0000256" key="4">
    <source>
        <dbReference type="ARBA" id="ARBA00022801"/>
    </source>
</evidence>
<protein>
    <recommendedName>
        <fullName evidence="3 6">Alpha-galactosidase</fullName>
        <ecNumber evidence="3 6">3.2.1.22</ecNumber>
    </recommendedName>
</protein>
<feature type="active site" description="Nucleophile" evidence="7">
    <location>
        <position position="477"/>
    </location>
</feature>
<dbReference type="InterPro" id="IPR050985">
    <property type="entry name" value="Alpha-glycosidase_related"/>
</dbReference>
<evidence type="ECO:0000259" key="10">
    <source>
        <dbReference type="Pfam" id="PF16874"/>
    </source>
</evidence>
<dbReference type="Gene3D" id="2.70.98.60">
    <property type="entry name" value="alpha-galactosidase from lactobacil brevis"/>
    <property type="match status" value="1"/>
</dbReference>
<reference evidence="12 13" key="1">
    <citation type="submission" date="2018-08" db="EMBL/GenBank/DDBJ databases">
        <title>Lactobacillus suantsai sp. nov., isolated from traditional fermented suan-tsai in Taiwan.</title>
        <authorList>
            <person name="Huang C.-H."/>
        </authorList>
    </citation>
    <scope>NUCLEOTIDE SEQUENCE [LARGE SCALE GENOMIC DNA]</scope>
    <source>
        <strain evidence="12 13">BCRC 12945</strain>
    </source>
</reference>
<dbReference type="InterPro" id="IPR013780">
    <property type="entry name" value="Glyco_hydro_b"/>
</dbReference>
<evidence type="ECO:0000313" key="13">
    <source>
        <dbReference type="Proteomes" id="UP000290602"/>
    </source>
</evidence>
<comment type="catalytic activity">
    <reaction evidence="1 6">
        <text>Hydrolysis of terminal, non-reducing alpha-D-galactose residues in alpha-D-galactosides, including galactose oligosaccharides, galactomannans and galactolipids.</text>
        <dbReference type="EC" id="3.2.1.22"/>
    </reaction>
</comment>
<proteinExistence type="inferred from homology"/>
<dbReference type="Gene3D" id="2.60.40.1180">
    <property type="entry name" value="Golgi alpha-mannosidase II"/>
    <property type="match status" value="1"/>
</dbReference>
<evidence type="ECO:0000256" key="8">
    <source>
        <dbReference type="PIRSR" id="PIRSR005536-2"/>
    </source>
</evidence>
<evidence type="ECO:0000256" key="1">
    <source>
        <dbReference type="ARBA" id="ARBA00001255"/>
    </source>
</evidence>
<evidence type="ECO:0000256" key="5">
    <source>
        <dbReference type="ARBA" id="ARBA00023295"/>
    </source>
</evidence>
<dbReference type="Pfam" id="PF02065">
    <property type="entry name" value="Melibiase"/>
    <property type="match status" value="1"/>
</dbReference>
<evidence type="ECO:0000256" key="9">
    <source>
        <dbReference type="SAM" id="MobiDB-lite"/>
    </source>
</evidence>
<dbReference type="PRINTS" id="PR00743">
    <property type="entry name" value="GLHYDRLASE36"/>
</dbReference>
<dbReference type="InterPro" id="IPR002252">
    <property type="entry name" value="Glyco_hydro_36"/>
</dbReference>
<accession>A0A4Q0VGU9</accession>
<dbReference type="Gene3D" id="3.20.20.70">
    <property type="entry name" value="Aldolase class I"/>
    <property type="match status" value="1"/>
</dbReference>
<name>A0A4Q0VGU9_9LACO</name>
<evidence type="ECO:0000313" key="12">
    <source>
        <dbReference type="EMBL" id="RXI78273.1"/>
    </source>
</evidence>
<dbReference type="PROSITE" id="PS00512">
    <property type="entry name" value="ALPHA_GALACTOSIDASE"/>
    <property type="match status" value="1"/>
</dbReference>
<dbReference type="OrthoDB" id="9758822at2"/>
<feature type="compositionally biased region" description="Polar residues" evidence="9">
    <location>
        <begin position="212"/>
        <end position="225"/>
    </location>
</feature>
<dbReference type="SUPFAM" id="SSF51445">
    <property type="entry name" value="(Trans)glycosidases"/>
    <property type="match status" value="1"/>
</dbReference>
<dbReference type="InterPro" id="IPR031704">
    <property type="entry name" value="Glyco_hydro_36_N"/>
</dbReference>
<keyword evidence="5 6" id="KW-0326">Glycosidase</keyword>
<dbReference type="Pfam" id="PF16874">
    <property type="entry name" value="Glyco_hydro_36C"/>
    <property type="match status" value="1"/>
</dbReference>
<feature type="binding site" evidence="8">
    <location>
        <position position="547"/>
    </location>
    <ligand>
        <name>substrate</name>
    </ligand>
</feature>
<dbReference type="CDD" id="cd14791">
    <property type="entry name" value="GH36"/>
    <property type="match status" value="1"/>
</dbReference>
<dbReference type="InterPro" id="IPR013785">
    <property type="entry name" value="Aldolase_TIM"/>
</dbReference>
<dbReference type="EMBL" id="QXIL01000013">
    <property type="protein sequence ID" value="RXI78273.1"/>
    <property type="molecule type" value="Genomic_DNA"/>
</dbReference>
<evidence type="ECO:0000256" key="7">
    <source>
        <dbReference type="PIRSR" id="PIRSR005536-1"/>
    </source>
</evidence>
<feature type="region of interest" description="Disordered" evidence="9">
    <location>
        <begin position="205"/>
        <end position="225"/>
    </location>
</feature>
<dbReference type="InterPro" id="IPR038417">
    <property type="entry name" value="Alpga-gal_N_sf"/>
</dbReference>
<evidence type="ECO:0000256" key="6">
    <source>
        <dbReference type="PIRNR" id="PIRNR005536"/>
    </source>
</evidence>
<dbReference type="FunFam" id="3.20.20.70:FF:000118">
    <property type="entry name" value="Alpha-galactosidase"/>
    <property type="match status" value="1"/>
</dbReference>
<dbReference type="GO" id="GO:0004557">
    <property type="term" value="F:alpha-galactosidase activity"/>
    <property type="evidence" value="ECO:0007669"/>
    <property type="project" value="UniProtKB-UniRule"/>
</dbReference>
<organism evidence="12 13">
    <name type="scientific">Levilactobacillus suantsaii</name>
    <dbReference type="NCBI Taxonomy" id="2292255"/>
    <lineage>
        <taxon>Bacteria</taxon>
        <taxon>Bacillati</taxon>
        <taxon>Bacillota</taxon>
        <taxon>Bacilli</taxon>
        <taxon>Lactobacillales</taxon>
        <taxon>Lactobacillaceae</taxon>
        <taxon>Levilactobacillus</taxon>
    </lineage>
</organism>
<keyword evidence="4 6" id="KW-0378">Hydrolase</keyword>
<feature type="domain" description="Glycosyl hydrolase family 36 N-terminal" evidence="11">
    <location>
        <begin position="27"/>
        <end position="284"/>
    </location>
</feature>
<comment type="similarity">
    <text evidence="2">Belongs to the glycosyl hydrolase 36 family.</text>
</comment>
<dbReference type="InterPro" id="IPR017853">
    <property type="entry name" value="GH"/>
</dbReference>
<sequence length="741" mass="84166">MAIYSQQGQFHLQTDHSSYLFHVMPNGELGQLYYGPRIHNRTTYPELTHREIHGAMPAWRLDAPDVQPEALKQEYASFGKGDFREPAYQVTAPDGSRISELQYQSNQISAGKQRLVDLPATFDDDDDGAQTLNVTLKDMVTHLVVRLNYTVFPHQDVIVRSTTFDNQGAAHLTLNRALSSQLDLPDANYQLLQFSGSWARERQLKRTPLRPGSQSIGSLRGASSHQENPGFILARPQTNEDQGAAYGFNLVYSGNFLDQIEVDQFDTTRILVGINPEEFGWQLAPGQCFQTPEAILSYTDRGLNQLSQQMGRFYQQHLVNPRFAKQPRPILLNNWEGTYFDFDETKLVAMAQQAKALGIELFVLDDGWFGHRNDDTTSLGDWDVNPQKLPQGMAHLVQQVHQLGLQFGLWYEPEMISLASDLYRNHPEWVVRTPKRQMTPGRNQFVLDMTNPAVVDFLYQKMSTMIKDAHLDYIKWDMNRNITEAYSPTLRADQQLEFNHRYILGVYRLYARLTSAFPQVLFESCASGGGRFDLGMMYYAPQAWTSDDTDAIERLKIQFGTSYAYPQAMMGAHVSAVPNDQTGRITPLETRGAVAFFGDLGYELDVTRCSDAEKAQIKRQVAFYKQHRQLLQFGTLYRLDSPFTGDRNVGSWLVVSVDQRHAIVARYQLLNRPNPGYTQLRLWGLLPDQRYTVSGRKQALYGDELMHAGVFIPSLLHTTMGVEASADFSAQILVIDAVSEH</sequence>
<dbReference type="InterPro" id="IPR000111">
    <property type="entry name" value="Glyco_hydro_27/36_CS"/>
</dbReference>
<gene>
    <name evidence="12" type="ORF">DXH47_07325</name>
</gene>
<dbReference type="PANTHER" id="PTHR43053:SF3">
    <property type="entry name" value="ALPHA-GALACTOSIDASE C-RELATED"/>
    <property type="match status" value="1"/>
</dbReference>
<feature type="binding site" evidence="8">
    <location>
        <position position="525"/>
    </location>
    <ligand>
        <name>substrate</name>
    </ligand>
</feature>
<feature type="binding site" evidence="8">
    <location>
        <begin position="365"/>
        <end position="366"/>
    </location>
    <ligand>
        <name>substrate</name>
    </ligand>
</feature>
<feature type="active site" description="Proton donor" evidence="7">
    <location>
        <position position="547"/>
    </location>
</feature>
<keyword evidence="13" id="KW-1185">Reference proteome</keyword>
<dbReference type="AlphaFoldDB" id="A0A4Q0VGU9"/>
<dbReference type="PANTHER" id="PTHR43053">
    <property type="entry name" value="GLYCOSIDASE FAMILY 31"/>
    <property type="match status" value="1"/>
</dbReference>
<feature type="binding site" evidence="8">
    <location>
        <position position="442"/>
    </location>
    <ligand>
        <name>substrate</name>
    </ligand>
</feature>
<dbReference type="Proteomes" id="UP000290602">
    <property type="component" value="Unassembled WGS sequence"/>
</dbReference>
<evidence type="ECO:0000259" key="11">
    <source>
        <dbReference type="Pfam" id="PF16875"/>
    </source>
</evidence>
<dbReference type="EC" id="3.2.1.22" evidence="3 6"/>
<dbReference type="GO" id="GO:0016052">
    <property type="term" value="P:carbohydrate catabolic process"/>
    <property type="evidence" value="ECO:0007669"/>
    <property type="project" value="InterPro"/>
</dbReference>
<feature type="binding site" evidence="8">
    <location>
        <position position="198"/>
    </location>
    <ligand>
        <name>substrate</name>
    </ligand>
</feature>
<evidence type="ECO:0000256" key="2">
    <source>
        <dbReference type="ARBA" id="ARBA00006202"/>
    </source>
</evidence>
<feature type="domain" description="Glycosyl hydrolase family 36 C-terminal" evidence="10">
    <location>
        <begin position="651"/>
        <end position="734"/>
    </location>
</feature>
<dbReference type="RefSeq" id="WP_129032702.1">
    <property type="nucleotide sequence ID" value="NZ_CP059603.1"/>
</dbReference>